<accession>A0ABS5VV96</accession>
<dbReference type="InterPro" id="IPR036249">
    <property type="entry name" value="Thioredoxin-like_sf"/>
</dbReference>
<dbReference type="PROSITE" id="PS51352">
    <property type="entry name" value="THIOREDOXIN_2"/>
    <property type="match status" value="1"/>
</dbReference>
<dbReference type="PANTHER" id="PTHR42852:SF17">
    <property type="entry name" value="THIOREDOXIN-LIKE PROTEIN HI_1115"/>
    <property type="match status" value="1"/>
</dbReference>
<keyword evidence="2" id="KW-1133">Transmembrane helix</keyword>
<proteinExistence type="predicted"/>
<sequence>MKITKNGFVNKVYQFFKPWLTIIIVITILRYTGLMSSISVFTNSVILKTGLMDIRPEEETAVRLFDYNFELRDLKGNIIEATTLKDKVVFINLWATWCGPCRAEMPSIQELYNKVDSSKILFVMLSLDKPQNIEKVKQFVADKEFTFPVYMPNGSLPKQLNVSSIPTTFVIGKDGKIKMQKTGVASYNTPKFEKFINDLTAAN</sequence>
<dbReference type="InterPro" id="IPR050553">
    <property type="entry name" value="Thioredoxin_ResA/DsbE_sf"/>
</dbReference>
<protein>
    <submittedName>
        <fullName evidence="4">TlpA family protein disulfide reductase</fullName>
    </submittedName>
</protein>
<dbReference type="InterPro" id="IPR000866">
    <property type="entry name" value="AhpC/TSA"/>
</dbReference>
<keyword evidence="1" id="KW-0676">Redox-active center</keyword>
<evidence type="ECO:0000313" key="4">
    <source>
        <dbReference type="EMBL" id="MBT1705362.1"/>
    </source>
</evidence>
<keyword evidence="2" id="KW-0812">Transmembrane</keyword>
<dbReference type="PROSITE" id="PS00194">
    <property type="entry name" value="THIOREDOXIN_1"/>
    <property type="match status" value="1"/>
</dbReference>
<organism evidence="4 5">
    <name type="scientific">Chryseosolibacter indicus</name>
    <dbReference type="NCBI Taxonomy" id="2782351"/>
    <lineage>
        <taxon>Bacteria</taxon>
        <taxon>Pseudomonadati</taxon>
        <taxon>Bacteroidota</taxon>
        <taxon>Cytophagia</taxon>
        <taxon>Cytophagales</taxon>
        <taxon>Chryseotaleaceae</taxon>
        <taxon>Chryseosolibacter</taxon>
    </lineage>
</organism>
<dbReference type="PANTHER" id="PTHR42852">
    <property type="entry name" value="THIOL:DISULFIDE INTERCHANGE PROTEIN DSBE"/>
    <property type="match status" value="1"/>
</dbReference>
<dbReference type="InterPro" id="IPR013766">
    <property type="entry name" value="Thioredoxin_domain"/>
</dbReference>
<evidence type="ECO:0000259" key="3">
    <source>
        <dbReference type="PROSITE" id="PS51352"/>
    </source>
</evidence>
<feature type="domain" description="Thioredoxin" evidence="3">
    <location>
        <begin position="60"/>
        <end position="201"/>
    </location>
</feature>
<dbReference type="RefSeq" id="WP_254155312.1">
    <property type="nucleotide sequence ID" value="NZ_JAHESD010000053.1"/>
</dbReference>
<gene>
    <name evidence="4" type="ORF">KK060_18875</name>
</gene>
<name>A0ABS5VV96_9BACT</name>
<comment type="caution">
    <text evidence="4">The sequence shown here is derived from an EMBL/GenBank/DDBJ whole genome shotgun (WGS) entry which is preliminary data.</text>
</comment>
<evidence type="ECO:0000256" key="1">
    <source>
        <dbReference type="ARBA" id="ARBA00023284"/>
    </source>
</evidence>
<evidence type="ECO:0000313" key="5">
    <source>
        <dbReference type="Proteomes" id="UP000772618"/>
    </source>
</evidence>
<dbReference type="CDD" id="cd02966">
    <property type="entry name" value="TlpA_like_family"/>
    <property type="match status" value="1"/>
</dbReference>
<dbReference type="SUPFAM" id="SSF52833">
    <property type="entry name" value="Thioredoxin-like"/>
    <property type="match status" value="1"/>
</dbReference>
<dbReference type="Proteomes" id="UP000772618">
    <property type="component" value="Unassembled WGS sequence"/>
</dbReference>
<dbReference type="InterPro" id="IPR017937">
    <property type="entry name" value="Thioredoxin_CS"/>
</dbReference>
<keyword evidence="2" id="KW-0472">Membrane</keyword>
<evidence type="ECO:0000256" key="2">
    <source>
        <dbReference type="SAM" id="Phobius"/>
    </source>
</evidence>
<keyword evidence="5" id="KW-1185">Reference proteome</keyword>
<dbReference type="Gene3D" id="3.40.30.10">
    <property type="entry name" value="Glutaredoxin"/>
    <property type="match status" value="1"/>
</dbReference>
<reference evidence="4 5" key="1">
    <citation type="submission" date="2021-05" db="EMBL/GenBank/DDBJ databases">
        <title>A Polyphasic approach of four new species of the genus Ohtaekwangia: Ohtaekwangia histidinii sp. nov., Ohtaekwangia cretensis sp. nov., Ohtaekwangia indiensis sp. nov., Ohtaekwangia reichenbachii sp. nov. from diverse environment.</title>
        <authorList>
            <person name="Octaviana S."/>
        </authorList>
    </citation>
    <scope>NUCLEOTIDE SEQUENCE [LARGE SCALE GENOMIC DNA]</scope>
    <source>
        <strain evidence="4 5">PWU20</strain>
    </source>
</reference>
<dbReference type="EMBL" id="JAHESD010000053">
    <property type="protein sequence ID" value="MBT1705362.1"/>
    <property type="molecule type" value="Genomic_DNA"/>
</dbReference>
<dbReference type="Pfam" id="PF00578">
    <property type="entry name" value="AhpC-TSA"/>
    <property type="match status" value="1"/>
</dbReference>
<feature type="transmembrane region" description="Helical" evidence="2">
    <location>
        <begin position="20"/>
        <end position="46"/>
    </location>
</feature>